<dbReference type="Pfam" id="PF00258">
    <property type="entry name" value="Flavodoxin_1"/>
    <property type="match status" value="1"/>
</dbReference>
<reference evidence="5 6" key="1">
    <citation type="submission" date="2019-02" db="EMBL/GenBank/DDBJ databases">
        <title>Shewanella sp. D4-2 isolated from Dokdo Island.</title>
        <authorList>
            <person name="Baek K."/>
        </authorList>
    </citation>
    <scope>NUCLEOTIDE SEQUENCE [LARGE SCALE GENOMIC DNA]</scope>
    <source>
        <strain evidence="5 6">D4-2</strain>
    </source>
</reference>
<gene>
    <name evidence="5" type="primary">mioC</name>
    <name evidence="5" type="ORF">EXU30_10285</name>
</gene>
<dbReference type="PANTHER" id="PTHR19384:SF128">
    <property type="entry name" value="NADPH OXIDOREDUCTASE A"/>
    <property type="match status" value="1"/>
</dbReference>
<evidence type="ECO:0000313" key="5">
    <source>
        <dbReference type="EMBL" id="QBF83039.1"/>
    </source>
</evidence>
<proteinExistence type="predicted"/>
<dbReference type="GO" id="GO:0050660">
    <property type="term" value="F:flavin adenine dinucleotide binding"/>
    <property type="evidence" value="ECO:0007669"/>
    <property type="project" value="TreeGrafter"/>
</dbReference>
<dbReference type="KEGG" id="smai:EXU30_10285"/>
<protein>
    <submittedName>
        <fullName evidence="5">FMN-binding protein MioC</fullName>
    </submittedName>
</protein>
<dbReference type="PANTHER" id="PTHR19384">
    <property type="entry name" value="NITRIC OXIDE SYNTHASE-RELATED"/>
    <property type="match status" value="1"/>
</dbReference>
<dbReference type="PROSITE" id="PS50902">
    <property type="entry name" value="FLAVODOXIN_LIKE"/>
    <property type="match status" value="1"/>
</dbReference>
<evidence type="ECO:0000256" key="2">
    <source>
        <dbReference type="ARBA" id="ARBA00022630"/>
    </source>
</evidence>
<name>A0A411PHH0_9GAMM</name>
<keyword evidence="6" id="KW-1185">Reference proteome</keyword>
<dbReference type="GO" id="GO:0016491">
    <property type="term" value="F:oxidoreductase activity"/>
    <property type="evidence" value="ECO:0007669"/>
    <property type="project" value="TreeGrafter"/>
</dbReference>
<dbReference type="InterPro" id="IPR029039">
    <property type="entry name" value="Flavoprotein-like_sf"/>
</dbReference>
<sequence>MSKIALLVGTTLGGTEYVADDMAEQLAQLGHQADVFTDPQLDTVSTYPLWILVCSTHGAGELPDNIQPFHKQIMLFQPDLSAVKFAVCAIGDSSYDTFCAGPKKLAELFTQAGSSEFVDKIQIDVQQSPVPEEAALAWLSQWQQTIPQ</sequence>
<accession>A0A411PHH0</accession>
<dbReference type="RefSeq" id="WP_130599765.1">
    <property type="nucleotide sequence ID" value="NZ_CP036200.1"/>
</dbReference>
<organism evidence="5 6">
    <name type="scientific">Shewanella maritima</name>
    <dbReference type="NCBI Taxonomy" id="2520507"/>
    <lineage>
        <taxon>Bacteria</taxon>
        <taxon>Pseudomonadati</taxon>
        <taxon>Pseudomonadota</taxon>
        <taxon>Gammaproteobacteria</taxon>
        <taxon>Alteromonadales</taxon>
        <taxon>Shewanellaceae</taxon>
        <taxon>Shewanella</taxon>
    </lineage>
</organism>
<dbReference type="AlphaFoldDB" id="A0A411PHH0"/>
<keyword evidence="2" id="KW-0285">Flavoprotein</keyword>
<dbReference type="EMBL" id="CP036200">
    <property type="protein sequence ID" value="QBF83039.1"/>
    <property type="molecule type" value="Genomic_DNA"/>
</dbReference>
<evidence type="ECO:0000256" key="3">
    <source>
        <dbReference type="ARBA" id="ARBA00022643"/>
    </source>
</evidence>
<dbReference type="InterPro" id="IPR008254">
    <property type="entry name" value="Flavodoxin/NO_synth"/>
</dbReference>
<dbReference type="OrthoDB" id="359268at2"/>
<evidence type="ECO:0000256" key="1">
    <source>
        <dbReference type="ARBA" id="ARBA00001917"/>
    </source>
</evidence>
<keyword evidence="3" id="KW-0288">FMN</keyword>
<dbReference type="NCBIfam" id="NF006531">
    <property type="entry name" value="PRK09004.1"/>
    <property type="match status" value="1"/>
</dbReference>
<evidence type="ECO:0000313" key="6">
    <source>
        <dbReference type="Proteomes" id="UP000291106"/>
    </source>
</evidence>
<dbReference type="GO" id="GO:0005829">
    <property type="term" value="C:cytosol"/>
    <property type="evidence" value="ECO:0007669"/>
    <property type="project" value="TreeGrafter"/>
</dbReference>
<dbReference type="SUPFAM" id="SSF52218">
    <property type="entry name" value="Flavoproteins"/>
    <property type="match status" value="1"/>
</dbReference>
<comment type="cofactor">
    <cofactor evidence="1">
        <name>FMN</name>
        <dbReference type="ChEBI" id="CHEBI:58210"/>
    </cofactor>
</comment>
<dbReference type="Gene3D" id="3.40.50.360">
    <property type="match status" value="1"/>
</dbReference>
<evidence type="ECO:0000259" key="4">
    <source>
        <dbReference type="PROSITE" id="PS50902"/>
    </source>
</evidence>
<dbReference type="Proteomes" id="UP000291106">
    <property type="component" value="Chromosome"/>
</dbReference>
<dbReference type="GO" id="GO:0010181">
    <property type="term" value="F:FMN binding"/>
    <property type="evidence" value="ECO:0007669"/>
    <property type="project" value="InterPro"/>
</dbReference>
<feature type="domain" description="Flavodoxin-like" evidence="4">
    <location>
        <begin position="4"/>
        <end position="143"/>
    </location>
</feature>